<accession>A0ABD2WR72</accession>
<organism evidence="1 2">
    <name type="scientific">Trichogramma kaykai</name>
    <dbReference type="NCBI Taxonomy" id="54128"/>
    <lineage>
        <taxon>Eukaryota</taxon>
        <taxon>Metazoa</taxon>
        <taxon>Ecdysozoa</taxon>
        <taxon>Arthropoda</taxon>
        <taxon>Hexapoda</taxon>
        <taxon>Insecta</taxon>
        <taxon>Pterygota</taxon>
        <taxon>Neoptera</taxon>
        <taxon>Endopterygota</taxon>
        <taxon>Hymenoptera</taxon>
        <taxon>Apocrita</taxon>
        <taxon>Proctotrupomorpha</taxon>
        <taxon>Chalcidoidea</taxon>
        <taxon>Trichogrammatidae</taxon>
        <taxon>Trichogramma</taxon>
    </lineage>
</organism>
<protein>
    <submittedName>
        <fullName evidence="1">Uncharacterized protein</fullName>
    </submittedName>
</protein>
<dbReference type="Proteomes" id="UP001627154">
    <property type="component" value="Unassembled WGS sequence"/>
</dbReference>
<keyword evidence="2" id="KW-1185">Reference proteome</keyword>
<comment type="caution">
    <text evidence="1">The sequence shown here is derived from an EMBL/GenBank/DDBJ whole genome shotgun (WGS) entry which is preliminary data.</text>
</comment>
<dbReference type="AlphaFoldDB" id="A0ABD2WR72"/>
<name>A0ABD2WR72_9HYME</name>
<reference evidence="1 2" key="1">
    <citation type="journal article" date="2024" name="bioRxiv">
        <title>A reference genome for Trichogramma kaykai: A tiny desert-dwelling parasitoid wasp with competing sex-ratio distorters.</title>
        <authorList>
            <person name="Culotta J."/>
            <person name="Lindsey A.R."/>
        </authorList>
    </citation>
    <scope>NUCLEOTIDE SEQUENCE [LARGE SCALE GENOMIC DNA]</scope>
    <source>
        <strain evidence="1 2">KSX58</strain>
    </source>
</reference>
<gene>
    <name evidence="1" type="ORF">TKK_010541</name>
</gene>
<evidence type="ECO:0000313" key="2">
    <source>
        <dbReference type="Proteomes" id="UP001627154"/>
    </source>
</evidence>
<evidence type="ECO:0000313" key="1">
    <source>
        <dbReference type="EMBL" id="KAL3395440.1"/>
    </source>
</evidence>
<dbReference type="EMBL" id="JBJJXI010000082">
    <property type="protein sequence ID" value="KAL3395440.1"/>
    <property type="molecule type" value="Genomic_DNA"/>
</dbReference>
<sequence length="82" mass="9792">MAKILLYSCCYRFVRGQKKGTRGLQAAHRPTYYARDTSHVIFYTTATRDDDHFRVKVARYSRLTMRPEGFRSIKRIRVLYRA</sequence>
<proteinExistence type="predicted"/>